<dbReference type="Pfam" id="PF10165">
    <property type="entry name" value="Ric8"/>
    <property type="match status" value="1"/>
</dbReference>
<comment type="similarity">
    <text evidence="1">Belongs to the synembryn family.</text>
</comment>
<protein>
    <recommendedName>
        <fullName evidence="7">Synembryn-A</fullName>
    </recommendedName>
</protein>
<evidence type="ECO:0000313" key="5">
    <source>
        <dbReference type="EMBL" id="KAJ3482274.1"/>
    </source>
</evidence>
<reference evidence="5" key="1">
    <citation type="submission" date="2022-07" db="EMBL/GenBank/DDBJ databases">
        <title>Genome Sequence of Physisporinus lineatus.</title>
        <authorList>
            <person name="Buettner E."/>
        </authorList>
    </citation>
    <scope>NUCLEOTIDE SEQUENCE</scope>
    <source>
        <strain evidence="5">VT162</strain>
    </source>
</reference>
<sequence>MIAHKLDGLLPAILGSEKLAREATTDLLKFTFNLLLHYPKIAGDSTPEATASSSDQDPQQKVMGDCWNDRLDPLLAPLLRLFNSLPPTFPPLAAPMTHVIHALITITVTPSLHNTWYPPAPKNMTPPLSKSPSPSNSPESPTGPHPPSRGSSPIAKDPKPGALDRAFSRLSAGRRSNSRSSSPLQSNHDTLQRVHDLLDVTFSHYLPGGIDPDDASVRDRCSRESDSTLDDIACPLVLLVTKLCFHDEASRKRMRLWILPDDLDRTSPLEERSDMLGRCLRLMGCVHHPRLKDSVGEMLFAICDSDGSTLASYVGYGNVAGFLFNKGIMSAPPRSATSTAPTTTASGVPIDPITGVQETERKHLDEMTDEEKEREAEKLFVLFDRLERTGALPPSQNPIRKAAQEGKLG</sequence>
<dbReference type="GO" id="GO:0005737">
    <property type="term" value="C:cytoplasm"/>
    <property type="evidence" value="ECO:0007669"/>
    <property type="project" value="TreeGrafter"/>
</dbReference>
<dbReference type="GO" id="GO:0007186">
    <property type="term" value="P:G protein-coupled receptor signaling pathway"/>
    <property type="evidence" value="ECO:0007669"/>
    <property type="project" value="TreeGrafter"/>
</dbReference>
<dbReference type="AlphaFoldDB" id="A0AAD5YFC4"/>
<feature type="compositionally biased region" description="Polar residues" evidence="4">
    <location>
        <begin position="47"/>
        <end position="59"/>
    </location>
</feature>
<comment type="caution">
    <text evidence="5">The sequence shown here is derived from an EMBL/GenBank/DDBJ whole genome shotgun (WGS) entry which is preliminary data.</text>
</comment>
<feature type="compositionally biased region" description="Low complexity" evidence="4">
    <location>
        <begin position="334"/>
        <end position="346"/>
    </location>
</feature>
<dbReference type="EMBL" id="JANAWD010000281">
    <property type="protein sequence ID" value="KAJ3482274.1"/>
    <property type="molecule type" value="Genomic_DNA"/>
</dbReference>
<feature type="compositionally biased region" description="Low complexity" evidence="4">
    <location>
        <begin position="126"/>
        <end position="140"/>
    </location>
</feature>
<dbReference type="PANTHER" id="PTHR12425:SF5">
    <property type="entry name" value="SYNEMBRYN"/>
    <property type="match status" value="1"/>
</dbReference>
<evidence type="ECO:0000256" key="4">
    <source>
        <dbReference type="SAM" id="MobiDB-lite"/>
    </source>
</evidence>
<name>A0AAD5YFC4_9APHY</name>
<keyword evidence="2" id="KW-0344">Guanine-nucleotide releasing factor</keyword>
<keyword evidence="6" id="KW-1185">Reference proteome</keyword>
<feature type="region of interest" description="Disordered" evidence="4">
    <location>
        <begin position="45"/>
        <end position="65"/>
    </location>
</feature>
<dbReference type="PANTHER" id="PTHR12425">
    <property type="entry name" value="SYNEMBRYN"/>
    <property type="match status" value="1"/>
</dbReference>
<keyword evidence="3" id="KW-0143">Chaperone</keyword>
<accession>A0AAD5YFC4</accession>
<feature type="region of interest" description="Disordered" evidence="4">
    <location>
        <begin position="389"/>
        <end position="409"/>
    </location>
</feature>
<feature type="region of interest" description="Disordered" evidence="4">
    <location>
        <begin position="334"/>
        <end position="356"/>
    </location>
</feature>
<dbReference type="Proteomes" id="UP001212997">
    <property type="component" value="Unassembled WGS sequence"/>
</dbReference>
<evidence type="ECO:0008006" key="7">
    <source>
        <dbReference type="Google" id="ProtNLM"/>
    </source>
</evidence>
<feature type="region of interest" description="Disordered" evidence="4">
    <location>
        <begin position="119"/>
        <end position="162"/>
    </location>
</feature>
<dbReference type="GO" id="GO:0005085">
    <property type="term" value="F:guanyl-nucleotide exchange factor activity"/>
    <property type="evidence" value="ECO:0007669"/>
    <property type="project" value="UniProtKB-KW"/>
</dbReference>
<dbReference type="GO" id="GO:0001965">
    <property type="term" value="F:G-protein alpha-subunit binding"/>
    <property type="evidence" value="ECO:0007669"/>
    <property type="project" value="TreeGrafter"/>
</dbReference>
<evidence type="ECO:0000313" key="6">
    <source>
        <dbReference type="Proteomes" id="UP001212997"/>
    </source>
</evidence>
<gene>
    <name evidence="5" type="ORF">NLI96_g7092</name>
</gene>
<evidence type="ECO:0000256" key="2">
    <source>
        <dbReference type="ARBA" id="ARBA00022658"/>
    </source>
</evidence>
<evidence type="ECO:0000256" key="1">
    <source>
        <dbReference type="ARBA" id="ARBA00009049"/>
    </source>
</evidence>
<evidence type="ECO:0000256" key="3">
    <source>
        <dbReference type="ARBA" id="ARBA00023186"/>
    </source>
</evidence>
<organism evidence="5 6">
    <name type="scientific">Meripilus lineatus</name>
    <dbReference type="NCBI Taxonomy" id="2056292"/>
    <lineage>
        <taxon>Eukaryota</taxon>
        <taxon>Fungi</taxon>
        <taxon>Dikarya</taxon>
        <taxon>Basidiomycota</taxon>
        <taxon>Agaricomycotina</taxon>
        <taxon>Agaricomycetes</taxon>
        <taxon>Polyporales</taxon>
        <taxon>Meripilaceae</taxon>
        <taxon>Meripilus</taxon>
    </lineage>
</organism>
<proteinExistence type="inferred from homology"/>
<dbReference type="InterPro" id="IPR019318">
    <property type="entry name" value="Gua_nucleotide_exch_fac_Ric8"/>
</dbReference>